<keyword evidence="5" id="KW-1185">Reference proteome</keyword>
<dbReference type="GO" id="GO:0006397">
    <property type="term" value="P:mRNA processing"/>
    <property type="evidence" value="ECO:0007669"/>
    <property type="project" value="InterPro"/>
</dbReference>
<dbReference type="SUPFAM" id="SSF54928">
    <property type="entry name" value="RNA-binding domain, RBD"/>
    <property type="match status" value="1"/>
</dbReference>
<evidence type="ECO:0000313" key="5">
    <source>
        <dbReference type="Proteomes" id="UP001196413"/>
    </source>
</evidence>
<reference evidence="4" key="1">
    <citation type="submission" date="2021-06" db="EMBL/GenBank/DDBJ databases">
        <title>Parelaphostrongylus tenuis whole genome reference sequence.</title>
        <authorList>
            <person name="Garwood T.J."/>
            <person name="Larsen P.A."/>
            <person name="Fountain-Jones N.M."/>
            <person name="Garbe J.R."/>
            <person name="Macchietto M.G."/>
            <person name="Kania S.A."/>
            <person name="Gerhold R.W."/>
            <person name="Richards J.E."/>
            <person name="Wolf T.M."/>
        </authorList>
    </citation>
    <scope>NUCLEOTIDE SEQUENCE</scope>
    <source>
        <strain evidence="4">MNPRO001-30</strain>
        <tissue evidence="4">Meninges</tissue>
    </source>
</reference>
<protein>
    <recommendedName>
        <fullName evidence="3">RRM domain-containing protein</fullName>
    </recommendedName>
</protein>
<dbReference type="GO" id="GO:0003723">
    <property type="term" value="F:RNA binding"/>
    <property type="evidence" value="ECO:0007669"/>
    <property type="project" value="UniProtKB-UniRule"/>
</dbReference>
<organism evidence="4 5">
    <name type="scientific">Parelaphostrongylus tenuis</name>
    <name type="common">Meningeal worm</name>
    <dbReference type="NCBI Taxonomy" id="148309"/>
    <lineage>
        <taxon>Eukaryota</taxon>
        <taxon>Metazoa</taxon>
        <taxon>Ecdysozoa</taxon>
        <taxon>Nematoda</taxon>
        <taxon>Chromadorea</taxon>
        <taxon>Rhabditida</taxon>
        <taxon>Rhabditina</taxon>
        <taxon>Rhabditomorpha</taxon>
        <taxon>Strongyloidea</taxon>
        <taxon>Metastrongylidae</taxon>
        <taxon>Parelaphostrongylus</taxon>
    </lineage>
</organism>
<accession>A0AAD5N9Z7</accession>
<dbReference type="InterPro" id="IPR035979">
    <property type="entry name" value="RBD_domain_sf"/>
</dbReference>
<dbReference type="PROSITE" id="PS50102">
    <property type="entry name" value="RRM"/>
    <property type="match status" value="2"/>
</dbReference>
<dbReference type="PANTHER" id="PTHR48036">
    <property type="entry name" value="SPLICING FACTOR (PAD-1), PUTATIVE (AFU_ORTHOLOGUE AFUA_1G15810)-RELATED"/>
    <property type="match status" value="1"/>
</dbReference>
<evidence type="ECO:0000259" key="3">
    <source>
        <dbReference type="PROSITE" id="PS50102"/>
    </source>
</evidence>
<dbReference type="SMART" id="SM00360">
    <property type="entry name" value="RRM"/>
    <property type="match status" value="1"/>
</dbReference>
<feature type="domain" description="RRM" evidence="3">
    <location>
        <begin position="237"/>
        <end position="270"/>
    </location>
</feature>
<dbReference type="CDD" id="cd12394">
    <property type="entry name" value="RRM1_RBM34"/>
    <property type="match status" value="1"/>
</dbReference>
<feature type="region of interest" description="Disordered" evidence="2">
    <location>
        <begin position="85"/>
        <end position="126"/>
    </location>
</feature>
<dbReference type="InterPro" id="IPR012677">
    <property type="entry name" value="Nucleotide-bd_a/b_plait_sf"/>
</dbReference>
<feature type="compositionally biased region" description="Basic and acidic residues" evidence="2">
    <location>
        <begin position="98"/>
        <end position="118"/>
    </location>
</feature>
<feature type="domain" description="RRM" evidence="3">
    <location>
        <begin position="135"/>
        <end position="229"/>
    </location>
</feature>
<dbReference type="Gene3D" id="3.30.70.330">
    <property type="match status" value="2"/>
</dbReference>
<dbReference type="Proteomes" id="UP001196413">
    <property type="component" value="Unassembled WGS sequence"/>
</dbReference>
<dbReference type="EMBL" id="JAHQIW010004953">
    <property type="protein sequence ID" value="KAJ1364366.1"/>
    <property type="molecule type" value="Genomic_DNA"/>
</dbReference>
<sequence>MDSGNLICSGASSMVAKNHEGATSCEDGEDVREAAGISVTKQPAGKYVVGSLARLFSGTSVTLPTEDPGRAVTVVEGETVIRPKKYKKDVSDNTTQSKESEVEPETAARRRDRIQQRENKKRARESLMSLEEKKRTIFVGNAPLTMNEKSCKKLFSQYGKIESVRMRCIFPSKETVAKRIAHLSKSFHKKQTSVIFYVKFKDEESVQKALAYNGTILDRHRIRVDTCTSKAQYDRKLTVFVGNIPLDAREDDLATLFEDTFGDVSFVRCV</sequence>
<evidence type="ECO:0000256" key="2">
    <source>
        <dbReference type="SAM" id="MobiDB-lite"/>
    </source>
</evidence>
<gene>
    <name evidence="4" type="ORF">KIN20_024452</name>
</gene>
<evidence type="ECO:0000313" key="4">
    <source>
        <dbReference type="EMBL" id="KAJ1364366.1"/>
    </source>
</evidence>
<keyword evidence="1" id="KW-0694">RNA-binding</keyword>
<dbReference type="AlphaFoldDB" id="A0AAD5N9Z7"/>
<comment type="caution">
    <text evidence="4">The sequence shown here is derived from an EMBL/GenBank/DDBJ whole genome shotgun (WGS) entry which is preliminary data.</text>
</comment>
<dbReference type="GO" id="GO:0005634">
    <property type="term" value="C:nucleus"/>
    <property type="evidence" value="ECO:0007669"/>
    <property type="project" value="InterPro"/>
</dbReference>
<evidence type="ECO:0000256" key="1">
    <source>
        <dbReference type="PROSITE-ProRule" id="PRU00176"/>
    </source>
</evidence>
<dbReference type="InterPro" id="IPR006509">
    <property type="entry name" value="RBM39_SF"/>
</dbReference>
<dbReference type="InterPro" id="IPR000504">
    <property type="entry name" value="RRM_dom"/>
</dbReference>
<proteinExistence type="predicted"/>
<name>A0AAD5N9Z7_PARTN</name>
<dbReference type="Pfam" id="PF00076">
    <property type="entry name" value="RRM_1"/>
    <property type="match status" value="1"/>
</dbReference>